<evidence type="ECO:0000259" key="22">
    <source>
        <dbReference type="Pfam" id="PF01010"/>
    </source>
</evidence>
<dbReference type="NCBIfam" id="NF005141">
    <property type="entry name" value="PRK06590.1"/>
    <property type="match status" value="1"/>
</dbReference>
<dbReference type="GO" id="GO:0015990">
    <property type="term" value="P:electron transport coupled proton transport"/>
    <property type="evidence" value="ECO:0007669"/>
    <property type="project" value="TreeGrafter"/>
</dbReference>
<dbReference type="Gene3D" id="1.20.5.2700">
    <property type="match status" value="1"/>
</dbReference>
<evidence type="ECO:0000256" key="3">
    <source>
        <dbReference type="ARBA" id="ARBA00008200"/>
    </source>
</evidence>
<dbReference type="Pfam" id="PF00662">
    <property type="entry name" value="Proton_antipo_N"/>
    <property type="match status" value="1"/>
</dbReference>
<keyword evidence="8 19" id="KW-0812">Transmembrane</keyword>
<feature type="domain" description="NADH-Ubiquinone oxidoreductase (complex I) chain 5 N-terminal" evidence="21">
    <location>
        <begin position="75"/>
        <end position="125"/>
    </location>
</feature>
<dbReference type="GeneID" id="56041851"/>
<feature type="transmembrane region" description="Helical" evidence="19">
    <location>
        <begin position="424"/>
        <end position="447"/>
    </location>
</feature>
<feature type="transmembrane region" description="Helical" evidence="19">
    <location>
        <begin position="40"/>
        <end position="60"/>
    </location>
</feature>
<evidence type="ECO:0000256" key="7">
    <source>
        <dbReference type="ARBA" id="ARBA00022528"/>
    </source>
</evidence>
<evidence type="ECO:0000256" key="17">
    <source>
        <dbReference type="ARBA" id="ARBA00047726"/>
    </source>
</evidence>
<keyword evidence="13 19" id="KW-1133">Transmembrane helix</keyword>
<dbReference type="PANTHER" id="PTHR42829:SF2">
    <property type="entry name" value="NADH-UBIQUINONE OXIDOREDUCTASE CHAIN 5"/>
    <property type="match status" value="1"/>
</dbReference>
<sequence>MEHTYQYSWIIPFIPLPVPILLGVGLLLFPTATKNLRRLWAFLSILLLSIVMVFSVDLSIQQITRSSAHQYVWSWTINNEFSFEFGHFIDPLTSIMSILITTVGILVLIYSDNYMSHDQGYLRFFAYMSFFNTSMLGLVTSSNLIQVYIFWELVGMCSYLLIGFWFTRPIAANACQKAFVTNRVGDFGLLLGILGLYWITGSFEFQDLFEIFNNFIYNNKVHFLFVTLCAFLLFAGPIAKSAQFPLHVWLPDAMEGPTPISALIHAATMVAAGIFLVARLLPLFKVIPYIMYLISLIGTITALLGATLALAQKDIKRSLAYSTMSQLGYMMLALGMGSYRAALFHLITHAYSKALLFLGSGSIIHSMEAIVGYSPDKSQNMVFMGGLKKHVPITKTAFLLGTLSLCGIPPLACFWSKDEILNDSWLYSPIFAIIAYSTAGLTAFYMFRVYLLTFEGHLNIHFQNYSSKKSSSLYSISLWGKEEQKMINRNFRLVPLLTMNNKERASFFWKKAYRIGSNVRNRIFITITHFGIKTAFSYPHESDNTILFPMLVLVLFTLFVGAIGIPFNQEGIDFDILSKLLTPSINLLHQNSKNFVDWYEFFTNATFSVSIAYFGIFIASSLYKPFYSSLQNLNLLNSFGKRCPKRILWDKIINLIYDWSYNRGYIDAFYAISLTEGIRGLAELIHFFDRRVIDGITNGVGITSFFVGEGIKYVGGSRISSYLLLYLSYVLIFLLIYYFLNF</sequence>
<evidence type="ECO:0000256" key="1">
    <source>
        <dbReference type="ARBA" id="ARBA00004059"/>
    </source>
</evidence>
<feature type="transmembrane region" description="Helical" evidence="19">
    <location>
        <begin position="601"/>
        <end position="623"/>
    </location>
</feature>
<evidence type="ECO:0000256" key="11">
    <source>
        <dbReference type="ARBA" id="ARBA00022957"/>
    </source>
</evidence>
<dbReference type="InterPro" id="IPR001750">
    <property type="entry name" value="ND/Mrp_TM"/>
</dbReference>
<keyword evidence="11 19" id="KW-0618">Plastoquinone</keyword>
<dbReference type="GO" id="GO:0042773">
    <property type="term" value="P:ATP synthesis coupled electron transport"/>
    <property type="evidence" value="ECO:0007669"/>
    <property type="project" value="InterPro"/>
</dbReference>
<evidence type="ECO:0000256" key="14">
    <source>
        <dbReference type="ARBA" id="ARBA00023027"/>
    </source>
</evidence>
<dbReference type="InterPro" id="IPR018393">
    <property type="entry name" value="NADHpl_OxRdtase_5_subgr"/>
</dbReference>
<accession>A0A6M8YJH6</accession>
<keyword evidence="6 19" id="KW-0813">Transport</keyword>
<feature type="transmembrane region" description="Helical" evidence="19">
    <location>
        <begin position="393"/>
        <end position="412"/>
    </location>
</feature>
<feature type="domain" description="NADH:ubiquinone/plastoquinone oxidoreductase chloroplast chain 5 C-terminal" evidence="22">
    <location>
        <begin position="448"/>
        <end position="689"/>
    </location>
</feature>
<keyword evidence="16 19" id="KW-0472">Membrane</keyword>
<comment type="function">
    <text evidence="1 19">NDH shuttles electrons from NAD(P)H:plastoquinone, via FMN and iron-sulfur (Fe-S) centers, to quinones in the photosynthetic chain and possibly in a chloroplast respiratory chain. The immediate electron acceptor for the enzyme in this species is believed to be plastoquinone. Couples the redox reaction to proton translocation, and thus conserves the redox energy in a proton gradient.</text>
</comment>
<evidence type="ECO:0000259" key="20">
    <source>
        <dbReference type="Pfam" id="PF00361"/>
    </source>
</evidence>
<comment type="subunit">
    <text evidence="4 19">NDH is composed of at least 16 different subunits, 5 of which are encoded in the nucleus.</text>
</comment>
<dbReference type="GO" id="GO:0048038">
    <property type="term" value="F:quinone binding"/>
    <property type="evidence" value="ECO:0007669"/>
    <property type="project" value="UniProtKB-KW"/>
</dbReference>
<protein>
    <recommendedName>
        <fullName evidence="5 19">NAD(P)H-quinone oxidoreductase subunit 5, chloroplastic</fullName>
        <ecNumber evidence="19">7.1.1.-</ecNumber>
    </recommendedName>
    <alternativeName>
        <fullName evidence="19">NADH-plastoquinone oxidoreductase subunit 5</fullName>
    </alternativeName>
</protein>
<feature type="transmembrane region" description="Helical" evidence="19">
    <location>
        <begin position="722"/>
        <end position="740"/>
    </location>
</feature>
<evidence type="ECO:0000313" key="23">
    <source>
        <dbReference type="EMBL" id="QKK37590.1"/>
    </source>
</evidence>
<keyword evidence="15 19" id="KW-0793">Thylakoid</keyword>
<evidence type="ECO:0000256" key="2">
    <source>
        <dbReference type="ARBA" id="ARBA00004454"/>
    </source>
</evidence>
<dbReference type="InterPro" id="IPR003945">
    <property type="entry name" value="NU5C-like"/>
</dbReference>
<evidence type="ECO:0000256" key="9">
    <source>
        <dbReference type="ARBA" id="ARBA00022719"/>
    </source>
</evidence>
<dbReference type="InterPro" id="IPR002128">
    <property type="entry name" value="NADH_UbQ_OxRdtase_chlpt_su5_C"/>
</dbReference>
<evidence type="ECO:0000256" key="4">
    <source>
        <dbReference type="ARBA" id="ARBA00011199"/>
    </source>
</evidence>
<feature type="domain" description="NADH:quinone oxidoreductase/Mrp antiporter transmembrane" evidence="20">
    <location>
        <begin position="141"/>
        <end position="441"/>
    </location>
</feature>
<gene>
    <name evidence="19 23" type="primary">ndhF</name>
</gene>
<feature type="transmembrane region" description="Helical" evidence="19">
    <location>
        <begin position="88"/>
        <end position="109"/>
    </location>
</feature>
<feature type="transmembrane region" description="Helical" evidence="19">
    <location>
        <begin position="260"/>
        <end position="281"/>
    </location>
</feature>
<comment type="subcellular location">
    <subcellularLocation>
        <location evidence="2 19">Plastid</location>
        <location evidence="2 19">Chloroplast thylakoid membrane</location>
        <topology evidence="2 19">Multi-pass membrane protein</topology>
    </subcellularLocation>
</comment>
<comment type="catalytic activity">
    <reaction evidence="17 19">
        <text>a plastoquinone + NADPH + (n+1) H(+)(in) = a plastoquinol + NADP(+) + n H(+)(out)</text>
        <dbReference type="Rhea" id="RHEA:42612"/>
        <dbReference type="Rhea" id="RHEA-COMP:9561"/>
        <dbReference type="Rhea" id="RHEA-COMP:9562"/>
        <dbReference type="ChEBI" id="CHEBI:15378"/>
        <dbReference type="ChEBI" id="CHEBI:17757"/>
        <dbReference type="ChEBI" id="CHEBI:57783"/>
        <dbReference type="ChEBI" id="CHEBI:58349"/>
        <dbReference type="ChEBI" id="CHEBI:62192"/>
    </reaction>
</comment>
<evidence type="ECO:0000256" key="10">
    <source>
        <dbReference type="ARBA" id="ARBA00022857"/>
    </source>
</evidence>
<feature type="transmembrane region" description="Helical" evidence="19">
    <location>
        <begin position="354"/>
        <end position="373"/>
    </location>
</feature>
<evidence type="ECO:0000256" key="18">
    <source>
        <dbReference type="ARBA" id="ARBA00048026"/>
    </source>
</evidence>
<keyword evidence="10 19" id="KW-0521">NADP</keyword>
<dbReference type="AlphaFoldDB" id="A0A6M8YJH6"/>
<dbReference type="EC" id="7.1.1.-" evidence="19"/>
<dbReference type="EMBL" id="MK637656">
    <property type="protein sequence ID" value="QKK37590.1"/>
    <property type="molecule type" value="Genomic_DNA"/>
</dbReference>
<dbReference type="PRINTS" id="PR01435">
    <property type="entry name" value="NPOXDRDTASE5"/>
</dbReference>
<evidence type="ECO:0000256" key="13">
    <source>
        <dbReference type="ARBA" id="ARBA00022989"/>
    </source>
</evidence>
<evidence type="ECO:0000256" key="8">
    <source>
        <dbReference type="ARBA" id="ARBA00022692"/>
    </source>
</evidence>
<evidence type="ECO:0000256" key="12">
    <source>
        <dbReference type="ARBA" id="ARBA00022967"/>
    </source>
</evidence>
<dbReference type="NCBIfam" id="TIGR01974">
    <property type="entry name" value="NDH_I_L"/>
    <property type="match status" value="1"/>
</dbReference>
<evidence type="ECO:0000256" key="6">
    <source>
        <dbReference type="ARBA" id="ARBA00022448"/>
    </source>
</evidence>
<evidence type="ECO:0000256" key="15">
    <source>
        <dbReference type="ARBA" id="ARBA00023078"/>
    </source>
</evidence>
<keyword evidence="7 19" id="KW-0150">Chloroplast</keyword>
<keyword evidence="9 19" id="KW-0874">Quinone</keyword>
<dbReference type="Pfam" id="PF00361">
    <property type="entry name" value="Proton_antipo_M"/>
    <property type="match status" value="1"/>
</dbReference>
<proteinExistence type="inferred from homology"/>
<dbReference type="Pfam" id="PF01010">
    <property type="entry name" value="Proton_antipo_C"/>
    <property type="match status" value="1"/>
</dbReference>
<comment type="catalytic activity">
    <reaction evidence="18 19">
        <text>a plastoquinone + NADH + (n+1) H(+)(in) = a plastoquinol + NAD(+) + n H(+)(out)</text>
        <dbReference type="Rhea" id="RHEA:42608"/>
        <dbReference type="Rhea" id="RHEA-COMP:9561"/>
        <dbReference type="Rhea" id="RHEA-COMP:9562"/>
        <dbReference type="ChEBI" id="CHEBI:15378"/>
        <dbReference type="ChEBI" id="CHEBI:17757"/>
        <dbReference type="ChEBI" id="CHEBI:57540"/>
        <dbReference type="ChEBI" id="CHEBI:57945"/>
        <dbReference type="ChEBI" id="CHEBI:62192"/>
    </reaction>
</comment>
<name>A0A6M8YJH6_9ROSI</name>
<feature type="transmembrane region" description="Helical" evidence="19">
    <location>
        <begin position="287"/>
        <end position="311"/>
    </location>
</feature>
<dbReference type="InterPro" id="IPR001516">
    <property type="entry name" value="Proton_antipo_N"/>
</dbReference>
<feature type="transmembrane region" description="Helical" evidence="19">
    <location>
        <begin position="121"/>
        <end position="139"/>
    </location>
</feature>
<feature type="transmembrane region" description="Helical" evidence="19">
    <location>
        <begin position="145"/>
        <end position="167"/>
    </location>
</feature>
<evidence type="ECO:0000259" key="21">
    <source>
        <dbReference type="Pfam" id="PF00662"/>
    </source>
</evidence>
<feature type="transmembrane region" description="Helical" evidence="19">
    <location>
        <begin position="220"/>
        <end position="239"/>
    </location>
</feature>
<dbReference type="PRINTS" id="PR01434">
    <property type="entry name" value="NADHDHGNASE5"/>
</dbReference>
<dbReference type="RefSeq" id="YP_009891217.1">
    <property type="nucleotide sequence ID" value="NC_049582.1"/>
</dbReference>
<feature type="transmembrane region" description="Helical" evidence="19">
    <location>
        <begin position="327"/>
        <end position="348"/>
    </location>
</feature>
<reference evidence="23" key="1">
    <citation type="submission" date="2019-03" db="EMBL/GenBank/DDBJ databases">
        <authorList>
            <person name="Rigault P."/>
            <person name="Hohmann N."/>
            <person name="Wolf E."/>
            <person name="Koch M."/>
        </authorList>
    </citation>
    <scope>NUCLEOTIDE SEQUENCE</scope>
</reference>
<comment type="similarity">
    <text evidence="3 19">Belongs to the complex I subunit 5 family.</text>
</comment>
<feature type="transmembrane region" description="Helical" evidence="19">
    <location>
        <begin position="546"/>
        <end position="567"/>
    </location>
</feature>
<geneLocation type="chloroplast" evidence="23"/>
<evidence type="ECO:0000256" key="19">
    <source>
        <dbReference type="RuleBase" id="RU364062"/>
    </source>
</evidence>
<evidence type="ECO:0000256" key="16">
    <source>
        <dbReference type="ARBA" id="ARBA00023136"/>
    </source>
</evidence>
<organism evidence="23">
    <name type="scientific">Akania lucens</name>
    <dbReference type="NCBI Taxonomy" id="1799556"/>
    <lineage>
        <taxon>Eukaryota</taxon>
        <taxon>Viridiplantae</taxon>
        <taxon>Streptophyta</taxon>
        <taxon>Embryophyta</taxon>
        <taxon>Tracheophyta</taxon>
        <taxon>Spermatophyta</taxon>
        <taxon>Magnoliopsida</taxon>
        <taxon>eudicotyledons</taxon>
        <taxon>Gunneridae</taxon>
        <taxon>Pentapetalae</taxon>
        <taxon>rosids</taxon>
        <taxon>malvids</taxon>
        <taxon>Brassicales</taxon>
        <taxon>Akaniaceae</taxon>
        <taxon>Akania</taxon>
    </lineage>
</organism>
<keyword evidence="19 23" id="KW-0934">Plastid</keyword>
<evidence type="ECO:0000256" key="5">
    <source>
        <dbReference type="ARBA" id="ARBA00018648"/>
    </source>
</evidence>
<dbReference type="GO" id="GO:0003954">
    <property type="term" value="F:NADH dehydrogenase activity"/>
    <property type="evidence" value="ECO:0007669"/>
    <property type="project" value="TreeGrafter"/>
</dbReference>
<feature type="transmembrane region" description="Helical" evidence="19">
    <location>
        <begin position="6"/>
        <end position="28"/>
    </location>
</feature>
<feature type="transmembrane region" description="Helical" evidence="19">
    <location>
        <begin position="179"/>
        <end position="200"/>
    </location>
</feature>
<keyword evidence="14 19" id="KW-0520">NAD</keyword>
<dbReference type="PANTHER" id="PTHR42829">
    <property type="entry name" value="NADH-UBIQUINONE OXIDOREDUCTASE CHAIN 5"/>
    <property type="match status" value="1"/>
</dbReference>
<dbReference type="GO" id="GO:0009535">
    <property type="term" value="C:chloroplast thylakoid membrane"/>
    <property type="evidence" value="ECO:0007669"/>
    <property type="project" value="UniProtKB-SubCell"/>
</dbReference>
<dbReference type="GO" id="GO:0008137">
    <property type="term" value="F:NADH dehydrogenase (ubiquinone) activity"/>
    <property type="evidence" value="ECO:0007669"/>
    <property type="project" value="InterPro"/>
</dbReference>
<keyword evidence="12" id="KW-1278">Translocase</keyword>